<dbReference type="AlphaFoldDB" id="A0A3E2HMN3"/>
<feature type="compositionally biased region" description="Basic and acidic residues" evidence="1">
    <location>
        <begin position="399"/>
        <end position="408"/>
    </location>
</feature>
<evidence type="ECO:0000313" key="2">
    <source>
        <dbReference type="EMBL" id="RFU34635.1"/>
    </source>
</evidence>
<feature type="compositionally biased region" description="Polar residues" evidence="1">
    <location>
        <begin position="287"/>
        <end position="311"/>
    </location>
</feature>
<evidence type="ECO:0000256" key="1">
    <source>
        <dbReference type="SAM" id="MobiDB-lite"/>
    </source>
</evidence>
<comment type="caution">
    <text evidence="2">The sequence shown here is derived from an EMBL/GenBank/DDBJ whole genome shotgun (WGS) entry which is preliminary data.</text>
</comment>
<proteinExistence type="predicted"/>
<dbReference type="OMA" id="GIWTFQH"/>
<keyword evidence="3" id="KW-1185">Reference proteome</keyword>
<evidence type="ECO:0000313" key="3">
    <source>
        <dbReference type="Proteomes" id="UP000258309"/>
    </source>
</evidence>
<name>A0A3E2HMN3_SCYLI</name>
<feature type="compositionally biased region" description="Acidic residues" evidence="1">
    <location>
        <begin position="240"/>
        <end position="252"/>
    </location>
</feature>
<feature type="compositionally biased region" description="Basic and acidic residues" evidence="1">
    <location>
        <begin position="339"/>
        <end position="367"/>
    </location>
</feature>
<protein>
    <submittedName>
        <fullName evidence="2">Uncharacterized protein</fullName>
    </submittedName>
</protein>
<feature type="compositionally biased region" description="Basic and acidic residues" evidence="1">
    <location>
        <begin position="256"/>
        <end position="267"/>
    </location>
</feature>
<dbReference type="Proteomes" id="UP000258309">
    <property type="component" value="Unassembled WGS sequence"/>
</dbReference>
<organism evidence="2 3">
    <name type="scientific">Scytalidium lignicola</name>
    <name type="common">Hyphomycete</name>
    <dbReference type="NCBI Taxonomy" id="5539"/>
    <lineage>
        <taxon>Eukaryota</taxon>
        <taxon>Fungi</taxon>
        <taxon>Dikarya</taxon>
        <taxon>Ascomycota</taxon>
        <taxon>Pezizomycotina</taxon>
        <taxon>Leotiomycetes</taxon>
        <taxon>Leotiomycetes incertae sedis</taxon>
        <taxon>Scytalidium</taxon>
    </lineage>
</organism>
<feature type="region of interest" description="Disordered" evidence="1">
    <location>
        <begin position="179"/>
        <end position="436"/>
    </location>
</feature>
<accession>A0A3E2HMN3</accession>
<dbReference type="OrthoDB" id="5421971at2759"/>
<reference evidence="2 3" key="1">
    <citation type="submission" date="2018-05" db="EMBL/GenBank/DDBJ databases">
        <title>Draft genome sequence of Scytalidium lignicola DSM 105466, a ubiquitous saprotrophic fungus.</title>
        <authorList>
            <person name="Buettner E."/>
            <person name="Gebauer A.M."/>
            <person name="Hofrichter M."/>
            <person name="Liers C."/>
            <person name="Kellner H."/>
        </authorList>
    </citation>
    <scope>NUCLEOTIDE SEQUENCE [LARGE SCALE GENOMIC DNA]</scope>
    <source>
        <strain evidence="2 3">DSM 105466</strain>
    </source>
</reference>
<feature type="compositionally biased region" description="Low complexity" evidence="1">
    <location>
        <begin position="312"/>
        <end position="326"/>
    </location>
</feature>
<gene>
    <name evidence="2" type="ORF">B7463_g1720</name>
</gene>
<feature type="non-terminal residue" evidence="2">
    <location>
        <position position="1"/>
    </location>
</feature>
<sequence length="436" mass="47225">MAPLLEDPRIRQTWNQISHNAETATESAAAGIWTFQHTYITPCLSSVVSGFEQCTATCFPDRDSHGRRLRERTRARGRAESSFDFYDDWDADDGLSGPGLLGGWGNDELDRLLAGSGSRSGHGTNDQAPRRKRGMSYGTRGRRKSLDPDPTVIPSTSALGFLGRLPFKLGGTLRYRPSAADLQEHPGALRSNTAEGEPLMDNHSDDEGDQMGPGRKRSSTTSSGETTDSFRSRGDLFPSDGEDDAVPIDDEFAMALERRINTDDRSSGKTKSSKGKRQPGSRAVSGTVPQTSDYLNSGKTPLENQRSSSRVSSGQLGGASSLSTLGIADTPSMTDLQQEEERLRVEEEIEVERKREAAAKLAIDRGLHVVKYPPDSTPKTGDESPAVRIPESLPVGGPEKVDKSDKDQTSSTSRIDDSSNTNPSNGFVPARLPHFG</sequence>
<feature type="non-terminal residue" evidence="2">
    <location>
        <position position="436"/>
    </location>
</feature>
<feature type="compositionally biased region" description="Polar residues" evidence="1">
    <location>
        <begin position="117"/>
        <end position="127"/>
    </location>
</feature>
<feature type="region of interest" description="Disordered" evidence="1">
    <location>
        <begin position="112"/>
        <end position="157"/>
    </location>
</feature>
<dbReference type="EMBL" id="NCSJ02000018">
    <property type="protein sequence ID" value="RFU34635.1"/>
    <property type="molecule type" value="Genomic_DNA"/>
</dbReference>